<evidence type="ECO:0000256" key="15">
    <source>
        <dbReference type="ARBA" id="ARBA00023306"/>
    </source>
</evidence>
<comment type="subcellular location">
    <subcellularLocation>
        <location evidence="3 19">Cytoplasm</location>
    </subcellularLocation>
</comment>
<dbReference type="EMBL" id="VRLW01000001">
    <property type="protein sequence ID" value="KAA1261000.1"/>
    <property type="molecule type" value="Genomic_DNA"/>
</dbReference>
<keyword evidence="14 19" id="KW-0560">Oxidoreductase</keyword>
<dbReference type="AlphaFoldDB" id="A0A5B1CN46"/>
<keyword evidence="12 19" id="KW-0133">Cell shape</keyword>
<name>A0A5B1CN46_9BACT</name>
<dbReference type="SUPFAM" id="SSF56176">
    <property type="entry name" value="FAD-binding/transporter-associated domain-like"/>
    <property type="match status" value="1"/>
</dbReference>
<keyword evidence="13 19" id="KW-0573">Peptidoglycan synthesis</keyword>
<dbReference type="InterPro" id="IPR016166">
    <property type="entry name" value="FAD-bd_PCMH"/>
</dbReference>
<dbReference type="NCBIfam" id="TIGR00179">
    <property type="entry name" value="murB"/>
    <property type="match status" value="1"/>
</dbReference>
<evidence type="ECO:0000256" key="9">
    <source>
        <dbReference type="ARBA" id="ARBA00022630"/>
    </source>
</evidence>
<keyword evidence="7 19" id="KW-0963">Cytoplasm</keyword>
<feature type="active site" evidence="19">
    <location>
        <position position="179"/>
    </location>
</feature>
<evidence type="ECO:0000256" key="3">
    <source>
        <dbReference type="ARBA" id="ARBA00004496"/>
    </source>
</evidence>
<dbReference type="Gene3D" id="3.30.465.10">
    <property type="match status" value="1"/>
</dbReference>
<keyword evidence="9 19" id="KW-0285">Flavoprotein</keyword>
<dbReference type="InterPro" id="IPR036318">
    <property type="entry name" value="FAD-bd_PCMH-like_sf"/>
</dbReference>
<dbReference type="EC" id="1.3.1.98" evidence="5 19"/>
<evidence type="ECO:0000256" key="12">
    <source>
        <dbReference type="ARBA" id="ARBA00022960"/>
    </source>
</evidence>
<evidence type="ECO:0000259" key="20">
    <source>
        <dbReference type="PROSITE" id="PS51387"/>
    </source>
</evidence>
<dbReference type="GO" id="GO:0005829">
    <property type="term" value="C:cytosol"/>
    <property type="evidence" value="ECO:0007669"/>
    <property type="project" value="TreeGrafter"/>
</dbReference>
<dbReference type="Pfam" id="PF01565">
    <property type="entry name" value="FAD_binding_4"/>
    <property type="match status" value="1"/>
</dbReference>
<reference evidence="21 22" key="1">
    <citation type="submission" date="2019-08" db="EMBL/GenBank/DDBJ databases">
        <title>Deep-cultivation of Planctomycetes and their phenomic and genomic characterization uncovers novel biology.</title>
        <authorList>
            <person name="Wiegand S."/>
            <person name="Jogler M."/>
            <person name="Boedeker C."/>
            <person name="Pinto D."/>
            <person name="Vollmers J."/>
            <person name="Rivas-Marin E."/>
            <person name="Kohn T."/>
            <person name="Peeters S.H."/>
            <person name="Heuer A."/>
            <person name="Rast P."/>
            <person name="Oberbeckmann S."/>
            <person name="Bunk B."/>
            <person name="Jeske O."/>
            <person name="Meyerdierks A."/>
            <person name="Storesund J.E."/>
            <person name="Kallscheuer N."/>
            <person name="Luecker S."/>
            <person name="Lage O.M."/>
            <person name="Pohl T."/>
            <person name="Merkel B.J."/>
            <person name="Hornburger P."/>
            <person name="Mueller R.-W."/>
            <person name="Bruemmer F."/>
            <person name="Labrenz M."/>
            <person name="Spormann A.M."/>
            <person name="Op Den Camp H."/>
            <person name="Overmann J."/>
            <person name="Amann R."/>
            <person name="Jetten M.S.M."/>
            <person name="Mascher T."/>
            <person name="Medema M.H."/>
            <person name="Devos D.P."/>
            <person name="Kaster A.-K."/>
            <person name="Ovreas L."/>
            <person name="Rohde M."/>
            <person name="Galperin M.Y."/>
            <person name="Jogler C."/>
        </authorList>
    </citation>
    <scope>NUCLEOTIDE SEQUENCE [LARGE SCALE GENOMIC DNA]</scope>
    <source>
        <strain evidence="21 22">LF1</strain>
    </source>
</reference>
<comment type="caution">
    <text evidence="21">The sequence shown here is derived from an EMBL/GenBank/DDBJ whole genome shotgun (WGS) entry which is preliminary data.</text>
</comment>
<dbReference type="InterPro" id="IPR003170">
    <property type="entry name" value="MurB"/>
</dbReference>
<dbReference type="GO" id="GO:0008360">
    <property type="term" value="P:regulation of cell shape"/>
    <property type="evidence" value="ECO:0007669"/>
    <property type="project" value="UniProtKB-KW"/>
</dbReference>
<feature type="active site" evidence="19">
    <location>
        <position position="304"/>
    </location>
</feature>
<comment type="pathway">
    <text evidence="4 19">Cell wall biogenesis; peptidoglycan biosynthesis.</text>
</comment>
<dbReference type="InterPro" id="IPR016167">
    <property type="entry name" value="FAD-bd_PCMH_sub1"/>
</dbReference>
<evidence type="ECO:0000256" key="14">
    <source>
        <dbReference type="ARBA" id="ARBA00023002"/>
    </source>
</evidence>
<keyword evidence="10 19" id="KW-0274">FAD</keyword>
<dbReference type="SUPFAM" id="SSF56194">
    <property type="entry name" value="Uridine diphospho-N-Acetylenolpyruvylglucosamine reductase, MurB, C-terminal domain"/>
    <property type="match status" value="1"/>
</dbReference>
<evidence type="ECO:0000313" key="22">
    <source>
        <dbReference type="Proteomes" id="UP000322699"/>
    </source>
</evidence>
<evidence type="ECO:0000256" key="10">
    <source>
        <dbReference type="ARBA" id="ARBA00022827"/>
    </source>
</evidence>
<evidence type="ECO:0000256" key="19">
    <source>
        <dbReference type="HAMAP-Rule" id="MF_00037"/>
    </source>
</evidence>
<comment type="cofactor">
    <cofactor evidence="1 19">
        <name>FAD</name>
        <dbReference type="ChEBI" id="CHEBI:57692"/>
    </cofactor>
</comment>
<evidence type="ECO:0000256" key="18">
    <source>
        <dbReference type="ARBA" id="ARBA00048914"/>
    </source>
</evidence>
<evidence type="ECO:0000256" key="8">
    <source>
        <dbReference type="ARBA" id="ARBA00022618"/>
    </source>
</evidence>
<dbReference type="GO" id="GO:0008762">
    <property type="term" value="F:UDP-N-acetylmuramate dehydrogenase activity"/>
    <property type="evidence" value="ECO:0007669"/>
    <property type="project" value="UniProtKB-UniRule"/>
</dbReference>
<evidence type="ECO:0000256" key="5">
    <source>
        <dbReference type="ARBA" id="ARBA00012518"/>
    </source>
</evidence>
<comment type="similarity">
    <text evidence="19">Belongs to the MurB family.</text>
</comment>
<evidence type="ECO:0000256" key="7">
    <source>
        <dbReference type="ARBA" id="ARBA00022490"/>
    </source>
</evidence>
<dbReference type="NCBIfam" id="NF010480">
    <property type="entry name" value="PRK13905.1"/>
    <property type="match status" value="1"/>
</dbReference>
<evidence type="ECO:0000256" key="1">
    <source>
        <dbReference type="ARBA" id="ARBA00001974"/>
    </source>
</evidence>
<dbReference type="InterPro" id="IPR016169">
    <property type="entry name" value="FAD-bd_PCMH_sub2"/>
</dbReference>
<evidence type="ECO:0000256" key="2">
    <source>
        <dbReference type="ARBA" id="ARBA00003921"/>
    </source>
</evidence>
<dbReference type="PANTHER" id="PTHR21071">
    <property type="entry name" value="UDP-N-ACETYLENOLPYRUVOYLGLUCOSAMINE REDUCTASE"/>
    <property type="match status" value="1"/>
</dbReference>
<dbReference type="InterPro" id="IPR011601">
    <property type="entry name" value="MurB_C"/>
</dbReference>
<keyword evidence="15 19" id="KW-0131">Cell cycle</keyword>
<evidence type="ECO:0000256" key="13">
    <source>
        <dbReference type="ARBA" id="ARBA00022984"/>
    </source>
</evidence>
<proteinExistence type="inferred from homology"/>
<dbReference type="PANTHER" id="PTHR21071:SF4">
    <property type="entry name" value="UDP-N-ACETYLENOLPYRUVOYLGLUCOSAMINE REDUCTASE"/>
    <property type="match status" value="1"/>
</dbReference>
<dbReference type="Proteomes" id="UP000322699">
    <property type="component" value="Unassembled WGS sequence"/>
</dbReference>
<dbReference type="PROSITE" id="PS51387">
    <property type="entry name" value="FAD_PCMH"/>
    <property type="match status" value="1"/>
</dbReference>
<evidence type="ECO:0000256" key="4">
    <source>
        <dbReference type="ARBA" id="ARBA00004752"/>
    </source>
</evidence>
<dbReference type="GO" id="GO:0051301">
    <property type="term" value="P:cell division"/>
    <property type="evidence" value="ECO:0007669"/>
    <property type="project" value="UniProtKB-KW"/>
</dbReference>
<keyword evidence="16 19" id="KW-0961">Cell wall biogenesis/degradation</keyword>
<evidence type="ECO:0000256" key="11">
    <source>
        <dbReference type="ARBA" id="ARBA00022857"/>
    </source>
</evidence>
<evidence type="ECO:0000256" key="6">
    <source>
        <dbReference type="ARBA" id="ARBA00015188"/>
    </source>
</evidence>
<evidence type="ECO:0000313" key="21">
    <source>
        <dbReference type="EMBL" id="KAA1261000.1"/>
    </source>
</evidence>
<accession>A0A5B1CN46</accession>
<comment type="function">
    <text evidence="2 19">Cell wall formation.</text>
</comment>
<gene>
    <name evidence="21" type="primary">murB_1</name>
    <name evidence="19" type="synonym">murB</name>
    <name evidence="21" type="ORF">LF1_35420</name>
</gene>
<dbReference type="GO" id="GO:0071555">
    <property type="term" value="P:cell wall organization"/>
    <property type="evidence" value="ECO:0007669"/>
    <property type="project" value="UniProtKB-KW"/>
</dbReference>
<dbReference type="Gene3D" id="3.30.43.10">
    <property type="entry name" value="Uridine Diphospho-n-acetylenolpyruvylglucosamine Reductase, domain 2"/>
    <property type="match status" value="1"/>
</dbReference>
<dbReference type="GO" id="GO:0009252">
    <property type="term" value="P:peptidoglycan biosynthetic process"/>
    <property type="evidence" value="ECO:0007669"/>
    <property type="project" value="UniProtKB-UniRule"/>
</dbReference>
<dbReference type="GO" id="GO:0071949">
    <property type="term" value="F:FAD binding"/>
    <property type="evidence" value="ECO:0007669"/>
    <property type="project" value="InterPro"/>
</dbReference>
<dbReference type="HAMAP" id="MF_00037">
    <property type="entry name" value="MurB"/>
    <property type="match status" value="1"/>
</dbReference>
<dbReference type="UniPathway" id="UPA00219"/>
<feature type="domain" description="FAD-binding PCMH-type" evidence="20">
    <location>
        <begin position="35"/>
        <end position="200"/>
    </location>
</feature>
<dbReference type="RefSeq" id="WP_200836779.1">
    <property type="nucleotide sequence ID" value="NZ_LWSK01000055.1"/>
</dbReference>
<dbReference type="Pfam" id="PF02873">
    <property type="entry name" value="MurB_C"/>
    <property type="match status" value="1"/>
</dbReference>
<comment type="catalytic activity">
    <reaction evidence="18 19">
        <text>UDP-N-acetyl-alpha-D-muramate + NADP(+) = UDP-N-acetyl-3-O-(1-carboxyvinyl)-alpha-D-glucosamine + NADPH + H(+)</text>
        <dbReference type="Rhea" id="RHEA:12248"/>
        <dbReference type="ChEBI" id="CHEBI:15378"/>
        <dbReference type="ChEBI" id="CHEBI:57783"/>
        <dbReference type="ChEBI" id="CHEBI:58349"/>
        <dbReference type="ChEBI" id="CHEBI:68483"/>
        <dbReference type="ChEBI" id="CHEBI:70757"/>
        <dbReference type="EC" id="1.3.1.98"/>
    </reaction>
</comment>
<keyword evidence="22" id="KW-1185">Reference proteome</keyword>
<keyword evidence="11 19" id="KW-0521">NADP</keyword>
<dbReference type="Gene3D" id="3.90.78.10">
    <property type="entry name" value="UDP-N-acetylenolpyruvoylglucosamine reductase, C-terminal domain"/>
    <property type="match status" value="1"/>
</dbReference>
<evidence type="ECO:0000256" key="17">
    <source>
        <dbReference type="ARBA" id="ARBA00031026"/>
    </source>
</evidence>
<feature type="active site" description="Proton donor" evidence="19">
    <location>
        <position position="229"/>
    </location>
</feature>
<evidence type="ECO:0000256" key="16">
    <source>
        <dbReference type="ARBA" id="ARBA00023316"/>
    </source>
</evidence>
<protein>
    <recommendedName>
        <fullName evidence="6 19">UDP-N-acetylenolpyruvoylglucosamine reductase</fullName>
        <ecNumber evidence="5 19">1.3.1.98</ecNumber>
    </recommendedName>
    <alternativeName>
        <fullName evidence="17 19">UDP-N-acetylmuramate dehydrogenase</fullName>
    </alternativeName>
</protein>
<organism evidence="21 22">
    <name type="scientific">Rubripirellula obstinata</name>
    <dbReference type="NCBI Taxonomy" id="406547"/>
    <lineage>
        <taxon>Bacteria</taxon>
        <taxon>Pseudomonadati</taxon>
        <taxon>Planctomycetota</taxon>
        <taxon>Planctomycetia</taxon>
        <taxon>Pirellulales</taxon>
        <taxon>Pirellulaceae</taxon>
        <taxon>Rubripirellula</taxon>
    </lineage>
</organism>
<keyword evidence="8 19" id="KW-0132">Cell division</keyword>
<sequence length="327" mass="36054">MATSTMRDSLKQLARRSIGETSFDAPLRNHSWWGIGGPADLLVQPTSLEQLCTLIKSLHEFQLPHLFIGDGSNLLFDDVGVRGVVVKLGRNFSSYEISGRKITAQSGVFVPRLIRNIGRAGLTGLEHAIGIPGTLGGLVLMNGGSLRQGIGTHVQQVHAINSMGEMIRFDRDSCQFSYRKSALQNAGLVIARVDLQCSTGDPVRIQQRMRDILRSRRKKFPRRHPNCGSVFLSDPKNYDQFGPPGAIIERCGLKTLRIGDAMIPQQHANFIVNLGRASSADVLSLVRTVRQDVFDKTGFLLNCEVRYVQPDGQQVPAHEACDDLQLT</sequence>
<dbReference type="InterPro" id="IPR006094">
    <property type="entry name" value="Oxid_FAD_bind_N"/>
</dbReference>
<dbReference type="InterPro" id="IPR036635">
    <property type="entry name" value="MurB_C_sf"/>
</dbReference>